<evidence type="ECO:0000313" key="7">
    <source>
        <dbReference type="Proteomes" id="UP000034746"/>
    </source>
</evidence>
<dbReference type="GO" id="GO:0000309">
    <property type="term" value="F:nicotinamide-nucleotide adenylyltransferase activity"/>
    <property type="evidence" value="ECO:0007669"/>
    <property type="project" value="UniProtKB-UniRule"/>
</dbReference>
<comment type="subcellular location">
    <subcellularLocation>
        <location evidence="4">Cytoplasm</location>
    </subcellularLocation>
</comment>
<proteinExistence type="inferred from homology"/>
<sequence>MTQTICLFLGRFQPFHNGHLIVLKGMVKLCHKIVIGIGSPDAPVSAENPFSVQERREMIQHSLQAIDLIPTYDISLIDMPDLPDDEVWARQCLKLAGGEITTVWTGNEWTKRCFEEIGIPVQTIKEVPGVSATEVRRRMLQNGAWEDLVPKDVVNFIETNDGIGRLRRVA</sequence>
<keyword evidence="4" id="KW-0067">ATP-binding</keyword>
<dbReference type="InterPro" id="IPR004821">
    <property type="entry name" value="Cyt_trans-like"/>
</dbReference>
<evidence type="ECO:0000256" key="1">
    <source>
        <dbReference type="ARBA" id="ARBA00010124"/>
    </source>
</evidence>
<dbReference type="GO" id="GO:0005737">
    <property type="term" value="C:cytoplasm"/>
    <property type="evidence" value="ECO:0007669"/>
    <property type="project" value="UniProtKB-SubCell"/>
</dbReference>
<keyword evidence="4" id="KW-0662">Pyridine nucleotide biosynthesis</keyword>
<keyword evidence="4" id="KW-0547">Nucleotide-binding</keyword>
<dbReference type="Pfam" id="PF01467">
    <property type="entry name" value="CTP_transf_like"/>
    <property type="match status" value="1"/>
</dbReference>
<comment type="similarity">
    <text evidence="1 4">Belongs to the archaeal NMN adenylyltransferase family.</text>
</comment>
<dbReference type="UniPathway" id="UPA00253">
    <property type="reaction ID" value="UER00600"/>
</dbReference>
<dbReference type="HAMAP" id="MF_00243">
    <property type="entry name" value="NMN_adenylyltr"/>
    <property type="match status" value="1"/>
</dbReference>
<dbReference type="Proteomes" id="UP000034746">
    <property type="component" value="Unassembled WGS sequence"/>
</dbReference>
<keyword evidence="4" id="KW-0520">NAD</keyword>
<accession>A0A0G0V8S5</accession>
<dbReference type="GO" id="GO:0005524">
    <property type="term" value="F:ATP binding"/>
    <property type="evidence" value="ECO:0007669"/>
    <property type="project" value="UniProtKB-KW"/>
</dbReference>
<dbReference type="NCBIfam" id="TIGR00125">
    <property type="entry name" value="cyt_tran_rel"/>
    <property type="match status" value="1"/>
</dbReference>
<dbReference type="InterPro" id="IPR006418">
    <property type="entry name" value="NMN_Atrans_arc"/>
</dbReference>
<dbReference type="GO" id="GO:0009435">
    <property type="term" value="P:NAD+ biosynthetic process"/>
    <property type="evidence" value="ECO:0007669"/>
    <property type="project" value="UniProtKB-UniRule"/>
</dbReference>
<dbReference type="PANTHER" id="PTHR21342:SF0">
    <property type="entry name" value="BIFUNCTIONAL NMN ADENYLYLTRANSFERASE_NUDIX HYDROLASE"/>
    <property type="match status" value="1"/>
</dbReference>
<evidence type="ECO:0000259" key="5">
    <source>
        <dbReference type="Pfam" id="PF01467"/>
    </source>
</evidence>
<evidence type="ECO:0000256" key="3">
    <source>
        <dbReference type="ARBA" id="ARBA00022695"/>
    </source>
</evidence>
<gene>
    <name evidence="6" type="ORF">UU48_C0015G0014</name>
</gene>
<keyword evidence="4" id="KW-0963">Cytoplasm</keyword>
<dbReference type="EMBL" id="LCAU01000015">
    <property type="protein sequence ID" value="KKR97438.1"/>
    <property type="molecule type" value="Genomic_DNA"/>
</dbReference>
<feature type="domain" description="Cytidyltransferase-like" evidence="5">
    <location>
        <begin position="7"/>
        <end position="138"/>
    </location>
</feature>
<dbReference type="EC" id="2.7.7.1" evidence="4"/>
<reference evidence="6 7" key="1">
    <citation type="journal article" date="2015" name="Nature">
        <title>rRNA introns, odd ribosomes, and small enigmatic genomes across a large radiation of phyla.</title>
        <authorList>
            <person name="Brown C.T."/>
            <person name="Hug L.A."/>
            <person name="Thomas B.C."/>
            <person name="Sharon I."/>
            <person name="Castelle C.J."/>
            <person name="Singh A."/>
            <person name="Wilkins M.J."/>
            <person name="Williams K.H."/>
            <person name="Banfield J.F."/>
        </authorList>
    </citation>
    <scope>NUCLEOTIDE SEQUENCE [LARGE SCALE GENOMIC DNA]</scope>
</reference>
<dbReference type="Gene3D" id="3.40.50.620">
    <property type="entry name" value="HUPs"/>
    <property type="match status" value="1"/>
</dbReference>
<keyword evidence="3 4" id="KW-0548">Nucleotidyltransferase</keyword>
<evidence type="ECO:0000256" key="2">
    <source>
        <dbReference type="ARBA" id="ARBA00022679"/>
    </source>
</evidence>
<dbReference type="SUPFAM" id="SSF52374">
    <property type="entry name" value="Nucleotidylyl transferase"/>
    <property type="match status" value="1"/>
</dbReference>
<keyword evidence="2 4" id="KW-0808">Transferase</keyword>
<dbReference type="AlphaFoldDB" id="A0A0G0V8S5"/>
<comment type="pathway">
    <text evidence="4">Cofactor biosynthesis; NAD(+) biosynthesis; NAD(+) from nicotinamide D-ribonucleotide: step 1/1.</text>
</comment>
<evidence type="ECO:0000313" key="6">
    <source>
        <dbReference type="EMBL" id="KKR97438.1"/>
    </source>
</evidence>
<organism evidence="6 7">
    <name type="scientific">Candidatus Uhrbacteria bacterium GW2011_GWF2_41_16</name>
    <dbReference type="NCBI Taxonomy" id="1618997"/>
    <lineage>
        <taxon>Bacteria</taxon>
        <taxon>Candidatus Uhriibacteriota</taxon>
    </lineage>
</organism>
<evidence type="ECO:0000256" key="4">
    <source>
        <dbReference type="HAMAP-Rule" id="MF_00243"/>
    </source>
</evidence>
<comment type="catalytic activity">
    <reaction evidence="4">
        <text>beta-nicotinamide D-ribonucleotide + ATP + H(+) = diphosphate + NAD(+)</text>
        <dbReference type="Rhea" id="RHEA:21360"/>
        <dbReference type="ChEBI" id="CHEBI:14649"/>
        <dbReference type="ChEBI" id="CHEBI:15378"/>
        <dbReference type="ChEBI" id="CHEBI:30616"/>
        <dbReference type="ChEBI" id="CHEBI:33019"/>
        <dbReference type="ChEBI" id="CHEBI:57540"/>
        <dbReference type="EC" id="2.7.7.1"/>
    </reaction>
</comment>
<comment type="caution">
    <text evidence="6">The sequence shown here is derived from an EMBL/GenBank/DDBJ whole genome shotgun (WGS) entry which is preliminary data.</text>
</comment>
<dbReference type="InterPro" id="IPR014729">
    <property type="entry name" value="Rossmann-like_a/b/a_fold"/>
</dbReference>
<dbReference type="PANTHER" id="PTHR21342">
    <property type="entry name" value="PHOSPHOPANTETHEINE ADENYLYLTRANSFERASE"/>
    <property type="match status" value="1"/>
</dbReference>
<name>A0A0G0V8S5_9BACT</name>
<protein>
    <recommendedName>
        <fullName evidence="4">Nicotinamide-nucleotide adenylyltransferase</fullName>
        <ecNumber evidence="4">2.7.7.1</ecNumber>
    </recommendedName>
    <alternativeName>
        <fullName evidence="4">NAD(+) diphosphorylase</fullName>
    </alternativeName>
    <alternativeName>
        <fullName evidence="4">NAD(+) pyrophosphorylase</fullName>
    </alternativeName>
    <alternativeName>
        <fullName evidence="4">NMN adenylyltransferase</fullName>
    </alternativeName>
</protein>